<dbReference type="InterPro" id="IPR029044">
    <property type="entry name" value="Nucleotide-diphossugar_trans"/>
</dbReference>
<dbReference type="SUPFAM" id="SSF53448">
    <property type="entry name" value="Nucleotide-diphospho-sugar transferases"/>
    <property type="match status" value="1"/>
</dbReference>
<accession>A0ABV3G6F0</accession>
<name>A0ABV3G6F0_MICGL</name>
<dbReference type="Pfam" id="PF00535">
    <property type="entry name" value="Glycos_transf_2"/>
    <property type="match status" value="1"/>
</dbReference>
<dbReference type="EC" id="2.4.-.-" evidence="2"/>
<keyword evidence="2" id="KW-0808">Transferase</keyword>
<dbReference type="InterPro" id="IPR001173">
    <property type="entry name" value="Glyco_trans_2-like"/>
</dbReference>
<dbReference type="PANTHER" id="PTHR43685:SF2">
    <property type="entry name" value="GLYCOSYLTRANSFERASE 2-LIKE DOMAIN-CONTAINING PROTEIN"/>
    <property type="match status" value="1"/>
</dbReference>
<sequence length="504" mass="54113">MTARPAGVPETGLPGSTAPEITVPEITVIVPVHDTARWLPDALASLDAQECRDRVEVVIVDDGSADGSGEIAEAYARTRPSVRLVRQENAGLGAARNRGVGLASGRYLAFLDSDDLYAEGGLDALLRAAVRYDADVVVGDMRGMPPRSCPAWRRELVVGERVVGSVAEAPDIVGNPSACNKIVRRELAAATGARFSEGTAFEDVLFTLPLLLGARRMVLTDRPCYRYRTRDDGSSIMDSRGRPDRIMQHLAVVERLVGGLTDQPPAVHRAVVRWAGYMQLHYTRRAASALGDEELAGFAHRMSILLKEIAPEVVAEFVTGLGGGLRAVGAYRGDPELIRRPVSSAALRVLSGRVYLDVPELDRFGDLLMVRPLSAVVSRIGAAGEGALIRVDGHVNAPGLLAVPGEVRQDLLLELGDTVLRRRIRITRAKPGRFAWSCDIAGDDLPPGNSVLRLIARDRFGSETAIPLTVAENATASVTLSVAADRGTVLRRLGTAMRKRARIG</sequence>
<keyword evidence="3" id="KW-1185">Reference proteome</keyword>
<dbReference type="PANTHER" id="PTHR43685">
    <property type="entry name" value="GLYCOSYLTRANSFERASE"/>
    <property type="match status" value="1"/>
</dbReference>
<dbReference type="GO" id="GO:0016757">
    <property type="term" value="F:glycosyltransferase activity"/>
    <property type="evidence" value="ECO:0007669"/>
    <property type="project" value="UniProtKB-KW"/>
</dbReference>
<comment type="caution">
    <text evidence="2">The sequence shown here is derived from an EMBL/GenBank/DDBJ whole genome shotgun (WGS) entry which is preliminary data.</text>
</comment>
<reference evidence="2 3" key="1">
    <citation type="submission" date="2024-06" db="EMBL/GenBank/DDBJ databases">
        <title>The Natural Products Discovery Center: Release of the First 8490 Sequenced Strains for Exploring Actinobacteria Biosynthetic Diversity.</title>
        <authorList>
            <person name="Kalkreuter E."/>
            <person name="Kautsar S.A."/>
            <person name="Yang D."/>
            <person name="Bader C.D."/>
            <person name="Teijaro C.N."/>
            <person name="Fluegel L."/>
            <person name="Davis C.M."/>
            <person name="Simpson J.R."/>
            <person name="Lauterbach L."/>
            <person name="Steele A.D."/>
            <person name="Gui C."/>
            <person name="Meng S."/>
            <person name="Li G."/>
            <person name="Viehrig K."/>
            <person name="Ye F."/>
            <person name="Su P."/>
            <person name="Kiefer A.F."/>
            <person name="Nichols A."/>
            <person name="Cepeda A.J."/>
            <person name="Yan W."/>
            <person name="Fan B."/>
            <person name="Jiang Y."/>
            <person name="Adhikari A."/>
            <person name="Zheng C.-J."/>
            <person name="Schuster L."/>
            <person name="Cowan T.M."/>
            <person name="Smanski M.J."/>
            <person name="Chevrette M.G."/>
            <person name="De Carvalho L.P.S."/>
            <person name="Shen B."/>
        </authorList>
    </citation>
    <scope>NUCLEOTIDE SEQUENCE [LARGE SCALE GENOMIC DNA]</scope>
    <source>
        <strain evidence="2 3">NPDC050100</strain>
    </source>
</reference>
<evidence type="ECO:0000313" key="3">
    <source>
        <dbReference type="Proteomes" id="UP001551675"/>
    </source>
</evidence>
<dbReference type="Gene3D" id="3.90.550.10">
    <property type="entry name" value="Spore Coat Polysaccharide Biosynthesis Protein SpsA, Chain A"/>
    <property type="match status" value="1"/>
</dbReference>
<dbReference type="Proteomes" id="UP001551675">
    <property type="component" value="Unassembled WGS sequence"/>
</dbReference>
<dbReference type="CDD" id="cd00761">
    <property type="entry name" value="Glyco_tranf_GTA_type"/>
    <property type="match status" value="1"/>
</dbReference>
<dbReference type="InterPro" id="IPR050834">
    <property type="entry name" value="Glycosyltransf_2"/>
</dbReference>
<feature type="domain" description="Glycosyltransferase 2-like" evidence="1">
    <location>
        <begin position="27"/>
        <end position="143"/>
    </location>
</feature>
<proteinExistence type="predicted"/>
<evidence type="ECO:0000259" key="1">
    <source>
        <dbReference type="Pfam" id="PF00535"/>
    </source>
</evidence>
<keyword evidence="2" id="KW-0328">Glycosyltransferase</keyword>
<organism evidence="2 3">
    <name type="scientific">Microtetraspora glauca</name>
    <dbReference type="NCBI Taxonomy" id="1996"/>
    <lineage>
        <taxon>Bacteria</taxon>
        <taxon>Bacillati</taxon>
        <taxon>Actinomycetota</taxon>
        <taxon>Actinomycetes</taxon>
        <taxon>Streptosporangiales</taxon>
        <taxon>Streptosporangiaceae</taxon>
        <taxon>Microtetraspora</taxon>
    </lineage>
</organism>
<protein>
    <submittedName>
        <fullName evidence="2">Glycosyltransferase</fullName>
        <ecNumber evidence="2">2.4.-.-</ecNumber>
    </submittedName>
</protein>
<dbReference type="RefSeq" id="WP_358128798.1">
    <property type="nucleotide sequence ID" value="NZ_JBFALK010000001.1"/>
</dbReference>
<evidence type="ECO:0000313" key="2">
    <source>
        <dbReference type="EMBL" id="MEV0967203.1"/>
    </source>
</evidence>
<gene>
    <name evidence="2" type="ORF">AB0I59_01110</name>
</gene>
<dbReference type="EMBL" id="JBFALK010000001">
    <property type="protein sequence ID" value="MEV0967203.1"/>
    <property type="molecule type" value="Genomic_DNA"/>
</dbReference>